<dbReference type="Pfam" id="PF00121">
    <property type="entry name" value="TIM"/>
    <property type="match status" value="1"/>
</dbReference>
<keyword evidence="2" id="KW-0324">Glycolysis</keyword>
<evidence type="ECO:0000256" key="2">
    <source>
        <dbReference type="RuleBase" id="RU363013"/>
    </source>
</evidence>
<evidence type="ECO:0000313" key="4">
    <source>
        <dbReference type="Proteomes" id="UP001320513"/>
    </source>
</evidence>
<dbReference type="PROSITE" id="PS51440">
    <property type="entry name" value="TIM_2"/>
    <property type="match status" value="1"/>
</dbReference>
<keyword evidence="4" id="KW-1185">Reference proteome</keyword>
<dbReference type="EC" id="5.3.1.1" evidence="2"/>
<comment type="catalytic activity">
    <reaction evidence="2">
        <text>D-glyceraldehyde 3-phosphate = dihydroxyacetone phosphate</text>
        <dbReference type="Rhea" id="RHEA:18585"/>
        <dbReference type="ChEBI" id="CHEBI:57642"/>
        <dbReference type="ChEBI" id="CHEBI:59776"/>
        <dbReference type="EC" id="5.3.1.1"/>
    </reaction>
</comment>
<organism evidence="3 4">
    <name type="scientific">Pseudomonas maioricensis</name>
    <dbReference type="NCBI Taxonomy" id="1766623"/>
    <lineage>
        <taxon>Bacteria</taxon>
        <taxon>Pseudomonadati</taxon>
        <taxon>Pseudomonadota</taxon>
        <taxon>Gammaproteobacteria</taxon>
        <taxon>Pseudomonadales</taxon>
        <taxon>Pseudomonadaceae</taxon>
        <taxon>Pseudomonas</taxon>
    </lineage>
</organism>
<comment type="caution">
    <text evidence="3">The sequence shown here is derived from an EMBL/GenBank/DDBJ whole genome shotgun (WGS) entry which is preliminary data.</text>
</comment>
<dbReference type="GO" id="GO:0016853">
    <property type="term" value="F:isomerase activity"/>
    <property type="evidence" value="ECO:0007669"/>
    <property type="project" value="UniProtKB-KW"/>
</dbReference>
<reference evidence="3 4" key="1">
    <citation type="submission" date="2015-12" db="EMBL/GenBank/DDBJ databases">
        <title>Phylogenomics in the description of a new species in the Pseudomonas syringae group.</title>
        <authorList>
            <person name="Busquets A."/>
            <person name="Gomila M."/>
            <person name="Beiki F."/>
            <person name="Rahimian H."/>
            <person name="Mulet M."/>
            <person name="Sanchez D."/>
            <person name="Garcia-Valdes E."/>
            <person name="Lalucat J."/>
        </authorList>
    </citation>
    <scope>NUCLEOTIDE SEQUENCE [LARGE SCALE GENOMIC DNA]</scope>
    <source>
        <strain evidence="3 4">S25</strain>
    </source>
</reference>
<keyword evidence="2" id="KW-0963">Cytoplasm</keyword>
<dbReference type="EMBL" id="LOHG01000020">
    <property type="protein sequence ID" value="MCI8212351.1"/>
    <property type="molecule type" value="Genomic_DNA"/>
</dbReference>
<gene>
    <name evidence="3" type="ORF">AUC61_22725</name>
</gene>
<evidence type="ECO:0000256" key="1">
    <source>
        <dbReference type="ARBA" id="ARBA00023235"/>
    </source>
</evidence>
<evidence type="ECO:0000313" key="3">
    <source>
        <dbReference type="EMBL" id="MCI8212351.1"/>
    </source>
</evidence>
<comment type="similarity">
    <text evidence="2">Belongs to the triosephosphate isomerase family.</text>
</comment>
<dbReference type="InterPro" id="IPR035990">
    <property type="entry name" value="TIM_sf"/>
</dbReference>
<keyword evidence="2" id="KW-0312">Gluconeogenesis</keyword>
<dbReference type="InterPro" id="IPR000652">
    <property type="entry name" value="Triosephosphate_isomerase"/>
</dbReference>
<comment type="subcellular location">
    <subcellularLocation>
        <location evidence="2">Cytoplasm</location>
    </subcellularLocation>
</comment>
<dbReference type="CDD" id="cd00311">
    <property type="entry name" value="TIM"/>
    <property type="match status" value="1"/>
</dbReference>
<comment type="pathway">
    <text evidence="2">Carbohydrate degradation; glycolysis; D-glyceraldehyde 3-phosphate from glycerone phosphate: step 1/1.</text>
</comment>
<sequence length="270" mass="28976">MSAPVVTLGVSLKMYFGYQRTLDWCKAIAAHIEQQAHVRSGAVEIFIIPSFPMLAPALQIFAGGAQVGAQNIFWEDEGAYTGEVSPAVLKEMGCQVVEIGHAERRRYFAETDQNIADKTAAAWRNFLTPVLCLGEADDKGIEHAVQVCMQQLQASLIAARHAGLQGDLILAYEPQWAIGASQAASPDYIGSVCALLKSRLAGEGLSNARVIYGGSAGPGLLSQLGGQVDGLFLGRFAHDPAAFKSILEEAVRVCERSLTISREAKQWQSA</sequence>
<comment type="subunit">
    <text evidence="2">Homodimer.</text>
</comment>
<dbReference type="Gene3D" id="3.20.20.70">
    <property type="entry name" value="Aldolase class I"/>
    <property type="match status" value="1"/>
</dbReference>
<proteinExistence type="inferred from homology"/>
<accession>A0ABS9ZP64</accession>
<name>A0ABS9ZP64_9PSED</name>
<dbReference type="PANTHER" id="PTHR21139">
    <property type="entry name" value="TRIOSEPHOSPHATE ISOMERASE"/>
    <property type="match status" value="1"/>
</dbReference>
<dbReference type="SUPFAM" id="SSF51351">
    <property type="entry name" value="Triosephosphate isomerase (TIM)"/>
    <property type="match status" value="1"/>
</dbReference>
<comment type="pathway">
    <text evidence="2">Carbohydrate biosynthesis; gluconeogenesis.</text>
</comment>
<dbReference type="PANTHER" id="PTHR21139:SF2">
    <property type="entry name" value="TRIOSEPHOSPHATE ISOMERASE"/>
    <property type="match status" value="1"/>
</dbReference>
<keyword evidence="1 2" id="KW-0413">Isomerase</keyword>
<protein>
    <recommendedName>
        <fullName evidence="2">Triosephosphate isomerase</fullName>
        <ecNumber evidence="2">5.3.1.1</ecNumber>
    </recommendedName>
</protein>
<dbReference type="Proteomes" id="UP001320513">
    <property type="component" value="Unassembled WGS sequence"/>
</dbReference>
<dbReference type="InterPro" id="IPR013785">
    <property type="entry name" value="Aldolase_TIM"/>
</dbReference>